<organism evidence="8 9">
    <name type="scientific">Prunus yedoensis var. nudiflora</name>
    <dbReference type="NCBI Taxonomy" id="2094558"/>
    <lineage>
        <taxon>Eukaryota</taxon>
        <taxon>Viridiplantae</taxon>
        <taxon>Streptophyta</taxon>
        <taxon>Embryophyta</taxon>
        <taxon>Tracheophyta</taxon>
        <taxon>Spermatophyta</taxon>
        <taxon>Magnoliopsida</taxon>
        <taxon>eudicotyledons</taxon>
        <taxon>Gunneridae</taxon>
        <taxon>Pentapetalae</taxon>
        <taxon>rosids</taxon>
        <taxon>fabids</taxon>
        <taxon>Rosales</taxon>
        <taxon>Rosaceae</taxon>
        <taxon>Amygdaloideae</taxon>
        <taxon>Amygdaleae</taxon>
        <taxon>Prunus</taxon>
    </lineage>
</organism>
<evidence type="ECO:0000313" key="9">
    <source>
        <dbReference type="Proteomes" id="UP000250321"/>
    </source>
</evidence>
<accession>A0A314ZIY7</accession>
<proteinExistence type="inferred from homology"/>
<evidence type="ECO:0000256" key="1">
    <source>
        <dbReference type="ARBA" id="ARBA00004141"/>
    </source>
</evidence>
<evidence type="ECO:0000256" key="4">
    <source>
        <dbReference type="ARBA" id="ARBA00022821"/>
    </source>
</evidence>
<keyword evidence="9" id="KW-1185">Reference proteome</keyword>
<keyword evidence="5" id="KW-1133">Transmembrane helix</keyword>
<evidence type="ECO:0000256" key="7">
    <source>
        <dbReference type="ARBA" id="ARBA00023265"/>
    </source>
</evidence>
<evidence type="ECO:0000256" key="2">
    <source>
        <dbReference type="ARBA" id="ARBA00006574"/>
    </source>
</evidence>
<comment type="caution">
    <text evidence="8">The sequence shown here is derived from an EMBL/GenBank/DDBJ whole genome shotgun (WGS) entry which is preliminary data.</text>
</comment>
<dbReference type="Proteomes" id="UP000250321">
    <property type="component" value="Unassembled WGS sequence"/>
</dbReference>
<keyword evidence="3" id="KW-0812">Transmembrane</keyword>
<evidence type="ECO:0000313" key="8">
    <source>
        <dbReference type="EMBL" id="PQQ21422.1"/>
    </source>
</evidence>
<dbReference type="GO" id="GO:0016020">
    <property type="term" value="C:membrane"/>
    <property type="evidence" value="ECO:0007669"/>
    <property type="project" value="UniProtKB-SubCell"/>
</dbReference>
<keyword evidence="6" id="KW-0472">Membrane</keyword>
<sequence>MEKVECIIPRLVIGLRCLWLLVMKMGTMMKPAIFEERISKRLAKWDQAVKRQKASREASSGSSQVDLNQASVAVQLAEVRIRNNEFAGEIAPELPLRDEYESFHFKLPSETSPSCSNP</sequence>
<evidence type="ECO:0000256" key="3">
    <source>
        <dbReference type="ARBA" id="ARBA00022692"/>
    </source>
</evidence>
<comment type="subcellular location">
    <subcellularLocation>
        <location evidence="1">Membrane</location>
        <topology evidence="1">Multi-pass membrane protein</topology>
    </subcellularLocation>
</comment>
<evidence type="ECO:0000256" key="6">
    <source>
        <dbReference type="ARBA" id="ARBA00023136"/>
    </source>
</evidence>
<evidence type="ECO:0000256" key="5">
    <source>
        <dbReference type="ARBA" id="ARBA00022989"/>
    </source>
</evidence>
<gene>
    <name evidence="8" type="ORF">Pyn_04589</name>
</gene>
<dbReference type="InterPro" id="IPR004326">
    <property type="entry name" value="Mlo"/>
</dbReference>
<dbReference type="EMBL" id="PJQY01000010">
    <property type="protein sequence ID" value="PQQ21422.1"/>
    <property type="molecule type" value="Genomic_DNA"/>
</dbReference>
<dbReference type="GO" id="GO:0006952">
    <property type="term" value="P:defense response"/>
    <property type="evidence" value="ECO:0007669"/>
    <property type="project" value="UniProtKB-KW"/>
</dbReference>
<keyword evidence="4" id="KW-0611">Plant defense</keyword>
<keyword evidence="7" id="KW-0568">Pathogenesis-related protein</keyword>
<dbReference type="Pfam" id="PF03094">
    <property type="entry name" value="Mlo"/>
    <property type="match status" value="1"/>
</dbReference>
<name>A0A314ZIY7_PRUYE</name>
<dbReference type="AlphaFoldDB" id="A0A314ZIY7"/>
<reference evidence="8 9" key="1">
    <citation type="submission" date="2018-02" db="EMBL/GenBank/DDBJ databases">
        <title>Draft genome of wild Prunus yedoensis var. nudiflora.</title>
        <authorList>
            <person name="Baek S."/>
            <person name="Kim J.-H."/>
            <person name="Choi K."/>
            <person name="Kim G.-B."/>
            <person name="Cho A."/>
            <person name="Jang H."/>
            <person name="Shin C.-H."/>
            <person name="Yu H.-J."/>
            <person name="Mun J.-H."/>
        </authorList>
    </citation>
    <scope>NUCLEOTIDE SEQUENCE [LARGE SCALE GENOMIC DNA]</scope>
    <source>
        <strain evidence="9">cv. Jeju island</strain>
        <tissue evidence="8">Leaf</tissue>
    </source>
</reference>
<comment type="similarity">
    <text evidence="2">Belongs to the MLO family.</text>
</comment>
<protein>
    <submittedName>
        <fullName evidence="8">MLO-like protein 1</fullName>
    </submittedName>
</protein>